<evidence type="ECO:0000313" key="1">
    <source>
        <dbReference type="EMBL" id="KAJ9068810.1"/>
    </source>
</evidence>
<dbReference type="EMBL" id="QTSX02003687">
    <property type="protein sequence ID" value="KAJ9068810.1"/>
    <property type="molecule type" value="Genomic_DNA"/>
</dbReference>
<name>A0ACC2T2J2_9FUNG</name>
<evidence type="ECO:0000313" key="2">
    <source>
        <dbReference type="Proteomes" id="UP001165960"/>
    </source>
</evidence>
<keyword evidence="2" id="KW-1185">Reference proteome</keyword>
<sequence>MQQLLKTKILLVEFGLAWSANKKGLPTAMELTFVKTKHKKKTSVVFNKLCEFTKAFAGQRLHLVAYLGFLFYFRIGANVEDLGRVLLGIDKARLSLDNKKVPGLQLGGPHNPGYPGSCWYLWFCSPARKAAPELAAYNSAICHLENTI</sequence>
<proteinExistence type="predicted"/>
<gene>
    <name evidence="1" type="ORF">DSO57_1024902</name>
</gene>
<organism evidence="1 2">
    <name type="scientific">Entomophthora muscae</name>
    <dbReference type="NCBI Taxonomy" id="34485"/>
    <lineage>
        <taxon>Eukaryota</taxon>
        <taxon>Fungi</taxon>
        <taxon>Fungi incertae sedis</taxon>
        <taxon>Zoopagomycota</taxon>
        <taxon>Entomophthoromycotina</taxon>
        <taxon>Entomophthoromycetes</taxon>
        <taxon>Entomophthorales</taxon>
        <taxon>Entomophthoraceae</taxon>
        <taxon>Entomophthora</taxon>
    </lineage>
</organism>
<protein>
    <submittedName>
        <fullName evidence="1">Uncharacterized protein</fullName>
    </submittedName>
</protein>
<accession>A0ACC2T2J2</accession>
<dbReference type="Proteomes" id="UP001165960">
    <property type="component" value="Unassembled WGS sequence"/>
</dbReference>
<comment type="caution">
    <text evidence="1">The sequence shown here is derived from an EMBL/GenBank/DDBJ whole genome shotgun (WGS) entry which is preliminary data.</text>
</comment>
<reference evidence="1" key="1">
    <citation type="submission" date="2022-04" db="EMBL/GenBank/DDBJ databases">
        <title>Genome of the entomopathogenic fungus Entomophthora muscae.</title>
        <authorList>
            <person name="Elya C."/>
            <person name="Lovett B.R."/>
            <person name="Lee E."/>
            <person name="Macias A.M."/>
            <person name="Hajek A.E."/>
            <person name="De Bivort B.L."/>
            <person name="Kasson M.T."/>
            <person name="De Fine Licht H.H."/>
            <person name="Stajich J.E."/>
        </authorList>
    </citation>
    <scope>NUCLEOTIDE SEQUENCE</scope>
    <source>
        <strain evidence="1">Berkeley</strain>
    </source>
</reference>